<feature type="region of interest" description="Disordered" evidence="1">
    <location>
        <begin position="88"/>
        <end position="109"/>
    </location>
</feature>
<proteinExistence type="predicted"/>
<protein>
    <submittedName>
        <fullName evidence="3">Acyl carrier protein</fullName>
    </submittedName>
</protein>
<evidence type="ECO:0000256" key="1">
    <source>
        <dbReference type="SAM" id="MobiDB-lite"/>
    </source>
</evidence>
<sequence length="109" mass="12050">MSETATLSRDEIFGKIVEILSDSFELDPKKITKESTLYEELDLDSIDAIDIFTQLREMTGRRPDPADARKVRTVDELIDFVLAEIDKAKAGVPEGPTEPPTNPGAGETQ</sequence>
<dbReference type="SUPFAM" id="SSF47336">
    <property type="entry name" value="ACP-like"/>
    <property type="match status" value="1"/>
</dbReference>
<dbReference type="PROSITE" id="PS50075">
    <property type="entry name" value="CARRIER"/>
    <property type="match status" value="1"/>
</dbReference>
<reference evidence="3 4" key="1">
    <citation type="submission" date="2015-03" db="EMBL/GenBank/DDBJ databases">
        <title>Genome assembly of Sandaracinus amylolyticus DSM 53668.</title>
        <authorList>
            <person name="Sharma G."/>
            <person name="Subramanian S."/>
        </authorList>
    </citation>
    <scope>NUCLEOTIDE SEQUENCE [LARGE SCALE GENOMIC DNA]</scope>
    <source>
        <strain evidence="3 4">DSM 53668</strain>
    </source>
</reference>
<dbReference type="InterPro" id="IPR009081">
    <property type="entry name" value="PP-bd_ACP"/>
</dbReference>
<dbReference type="AlphaFoldDB" id="A0A0F6YFC7"/>
<dbReference type="Proteomes" id="UP000034883">
    <property type="component" value="Chromosome"/>
</dbReference>
<accession>A0A0F6YFC7</accession>
<keyword evidence="4" id="KW-1185">Reference proteome</keyword>
<name>A0A0F6YFC7_9BACT</name>
<organism evidence="3 4">
    <name type="scientific">Sandaracinus amylolyticus</name>
    <dbReference type="NCBI Taxonomy" id="927083"/>
    <lineage>
        <taxon>Bacteria</taxon>
        <taxon>Pseudomonadati</taxon>
        <taxon>Myxococcota</taxon>
        <taxon>Polyangia</taxon>
        <taxon>Polyangiales</taxon>
        <taxon>Sandaracinaceae</taxon>
        <taxon>Sandaracinus</taxon>
    </lineage>
</organism>
<dbReference type="Pfam" id="PF00550">
    <property type="entry name" value="PP-binding"/>
    <property type="match status" value="1"/>
</dbReference>
<dbReference type="STRING" id="927083.DB32_000656"/>
<dbReference type="NCBIfam" id="NF003757">
    <property type="entry name" value="PRK05350.1"/>
    <property type="match status" value="1"/>
</dbReference>
<dbReference type="OrthoDB" id="3392378at2"/>
<feature type="domain" description="Carrier" evidence="2">
    <location>
        <begin position="7"/>
        <end position="85"/>
    </location>
</feature>
<gene>
    <name evidence="3" type="ORF">DB32_000656</name>
</gene>
<dbReference type="RefSeq" id="WP_053230959.1">
    <property type="nucleotide sequence ID" value="NZ_CP011125.1"/>
</dbReference>
<evidence type="ECO:0000313" key="3">
    <source>
        <dbReference type="EMBL" id="AKF03507.1"/>
    </source>
</evidence>
<dbReference type="KEGG" id="samy:DB32_000656"/>
<evidence type="ECO:0000313" key="4">
    <source>
        <dbReference type="Proteomes" id="UP000034883"/>
    </source>
</evidence>
<dbReference type="InterPro" id="IPR036736">
    <property type="entry name" value="ACP-like_sf"/>
</dbReference>
<evidence type="ECO:0000259" key="2">
    <source>
        <dbReference type="PROSITE" id="PS50075"/>
    </source>
</evidence>
<dbReference type="EMBL" id="CP011125">
    <property type="protein sequence ID" value="AKF03507.1"/>
    <property type="molecule type" value="Genomic_DNA"/>
</dbReference>
<dbReference type="Gene3D" id="1.10.1200.10">
    <property type="entry name" value="ACP-like"/>
    <property type="match status" value="1"/>
</dbReference>